<feature type="region of interest" description="Disordered" evidence="1">
    <location>
        <begin position="9"/>
        <end position="49"/>
    </location>
</feature>
<name>A0A8C3KWU4_9CHAR</name>
<keyword evidence="3" id="KW-1185">Reference proteome</keyword>
<reference evidence="2" key="1">
    <citation type="submission" date="2025-08" db="UniProtKB">
        <authorList>
            <consortium name="Ensembl"/>
        </authorList>
    </citation>
    <scope>IDENTIFICATION</scope>
</reference>
<accession>A0A8C3KWU4</accession>
<dbReference type="Ensembl" id="ENSCPGT00000029705.1">
    <property type="protein sequence ID" value="ENSCPGP00000027215.1"/>
    <property type="gene ID" value="ENSCPGG00000018746.1"/>
</dbReference>
<organism evidence="2 3">
    <name type="scientific">Calidris pygmaea</name>
    <name type="common">Spoon-billed sandpiper</name>
    <dbReference type="NCBI Taxonomy" id="425635"/>
    <lineage>
        <taxon>Eukaryota</taxon>
        <taxon>Metazoa</taxon>
        <taxon>Chordata</taxon>
        <taxon>Craniata</taxon>
        <taxon>Vertebrata</taxon>
        <taxon>Euteleostomi</taxon>
        <taxon>Archelosauria</taxon>
        <taxon>Archosauria</taxon>
        <taxon>Dinosauria</taxon>
        <taxon>Saurischia</taxon>
        <taxon>Theropoda</taxon>
        <taxon>Coelurosauria</taxon>
        <taxon>Aves</taxon>
        <taxon>Neognathae</taxon>
        <taxon>Neoaves</taxon>
        <taxon>Charadriiformes</taxon>
        <taxon>Scolopacidae</taxon>
        <taxon>Calidris</taxon>
    </lineage>
</organism>
<dbReference type="Proteomes" id="UP000694419">
    <property type="component" value="Unplaced"/>
</dbReference>
<sequence>CQLLLQQQQQQHALQQQQQRQPGMKHSPSHPVGPKPHLDSMVPNPLNVGLSDLQTKGQIPGYGSGKCSVERDLIFAWLISFFKLLPH</sequence>
<evidence type="ECO:0000313" key="2">
    <source>
        <dbReference type="Ensembl" id="ENSCPGP00000027215.1"/>
    </source>
</evidence>
<reference evidence="2" key="2">
    <citation type="submission" date="2025-09" db="UniProtKB">
        <authorList>
            <consortium name="Ensembl"/>
        </authorList>
    </citation>
    <scope>IDENTIFICATION</scope>
</reference>
<evidence type="ECO:0000256" key="1">
    <source>
        <dbReference type="SAM" id="MobiDB-lite"/>
    </source>
</evidence>
<feature type="compositionally biased region" description="Low complexity" evidence="1">
    <location>
        <begin position="9"/>
        <end position="21"/>
    </location>
</feature>
<protein>
    <submittedName>
        <fullName evidence="2">Uncharacterized protein</fullName>
    </submittedName>
</protein>
<evidence type="ECO:0000313" key="3">
    <source>
        <dbReference type="Proteomes" id="UP000694419"/>
    </source>
</evidence>
<proteinExistence type="predicted"/>
<dbReference type="AlphaFoldDB" id="A0A8C3KWU4"/>